<evidence type="ECO:0000313" key="1">
    <source>
        <dbReference type="EMBL" id="AGH47510.1"/>
    </source>
</evidence>
<sequence>MSTTKKNKLMMLLLASVFILPVLLAKLALDNGWFNQAATNKGELLSPIVDMSELRTSDQDPKWKLLYVLPEVCTVECENALYSISQVRSALGKESDRAEIVVITHEKSNIAQLALLKEKQNIRLLNANLKSLQQMFEDESTDAIFIADTLDNIILRYPLQLDKKQAVLHSRDILSDMRKVLKLSRIG</sequence>
<protein>
    <recommendedName>
        <fullName evidence="3">Transmembrane protein</fullName>
    </recommendedName>
</protein>
<dbReference type="HOGENOM" id="CLU_109681_2_0_6"/>
<gene>
    <name evidence="1" type="ORF">C427_5413</name>
</gene>
<dbReference type="AlphaFoldDB" id="K7AP16"/>
<dbReference type="STRING" id="1129794.C427_5413"/>
<reference evidence="1 2" key="1">
    <citation type="journal article" date="2013" name="Genome Announc.">
        <title>Complete Genome Sequence of Glaciecola psychrophila Strain 170T.</title>
        <authorList>
            <person name="Yin J."/>
            <person name="Chen J."/>
            <person name="Liu G."/>
            <person name="Yu Y."/>
            <person name="Song L."/>
            <person name="Wang X."/>
            <person name="Qu X."/>
        </authorList>
    </citation>
    <scope>NUCLEOTIDE SEQUENCE [LARGE SCALE GENOMIC DNA]</scope>
    <source>
        <strain evidence="1 2">170</strain>
    </source>
</reference>
<dbReference type="eggNOG" id="COG1999">
    <property type="taxonomic scope" value="Bacteria"/>
</dbReference>
<dbReference type="PATRIC" id="fig|1129794.4.peg.5393"/>
<organism evidence="1 2">
    <name type="scientific">Paraglaciecola psychrophila 170</name>
    <dbReference type="NCBI Taxonomy" id="1129794"/>
    <lineage>
        <taxon>Bacteria</taxon>
        <taxon>Pseudomonadati</taxon>
        <taxon>Pseudomonadota</taxon>
        <taxon>Gammaproteobacteria</taxon>
        <taxon>Alteromonadales</taxon>
        <taxon>Alteromonadaceae</taxon>
        <taxon>Paraglaciecola</taxon>
    </lineage>
</organism>
<dbReference type="RefSeq" id="WP_007637034.1">
    <property type="nucleotide sequence ID" value="NC_020514.1"/>
</dbReference>
<dbReference type="Proteomes" id="UP000011864">
    <property type="component" value="Chromosome"/>
</dbReference>
<name>K7AP16_9ALTE</name>
<keyword evidence="2" id="KW-1185">Reference proteome</keyword>
<proteinExistence type="predicted"/>
<dbReference type="KEGG" id="gps:C427_5413"/>
<dbReference type="OrthoDB" id="9785445at2"/>
<accession>K7AP16</accession>
<evidence type="ECO:0000313" key="2">
    <source>
        <dbReference type="Proteomes" id="UP000011864"/>
    </source>
</evidence>
<dbReference type="EMBL" id="CP003837">
    <property type="protein sequence ID" value="AGH47510.1"/>
    <property type="molecule type" value="Genomic_DNA"/>
</dbReference>
<evidence type="ECO:0008006" key="3">
    <source>
        <dbReference type="Google" id="ProtNLM"/>
    </source>
</evidence>